<dbReference type="PANTHER" id="PTHR45913">
    <property type="entry name" value="EPM2A-INTERACTING PROTEIN 1"/>
    <property type="match status" value="1"/>
</dbReference>
<keyword evidence="2" id="KW-1185">Reference proteome</keyword>
<dbReference type="Proteomes" id="UP000031668">
    <property type="component" value="Unassembled WGS sequence"/>
</dbReference>
<dbReference type="PANTHER" id="PTHR45913:SF5">
    <property type="entry name" value="GENERAL TRANSCRIPTION FACTOR II-I REPEAT DOMAIN-CONTAINING PROTEIN 2A-LIKE PROTEIN"/>
    <property type="match status" value="1"/>
</dbReference>
<name>A0A0C2MBD7_THEKT</name>
<reference evidence="1 2" key="1">
    <citation type="journal article" date="2014" name="Genome Biol. Evol.">
        <title>The genome of the myxosporean Thelohanellus kitauei shows adaptations to nutrient acquisition within its fish host.</title>
        <authorList>
            <person name="Yang Y."/>
            <person name="Xiong J."/>
            <person name="Zhou Z."/>
            <person name="Huo F."/>
            <person name="Miao W."/>
            <person name="Ran C."/>
            <person name="Liu Y."/>
            <person name="Zhang J."/>
            <person name="Feng J."/>
            <person name="Wang M."/>
            <person name="Wang M."/>
            <person name="Wang L."/>
            <person name="Yao B."/>
        </authorList>
    </citation>
    <scope>NUCLEOTIDE SEQUENCE [LARGE SCALE GENOMIC DNA]</scope>
    <source>
        <strain evidence="1">Wuqing</strain>
    </source>
</reference>
<sequence length="120" mass="14362">MVDIKSHLNCLNWRLRGKDKLFTNLCDEVCAFKIKLRLFIREPKEGILDAFPTLKAHLQENTLIILQYRMKLESLLEALESRFDEFKKDKNNVTLFINPFLFPKQIFTSYTKTFNYRLLN</sequence>
<proteinExistence type="predicted"/>
<accession>A0A0C2MBD7</accession>
<evidence type="ECO:0000313" key="1">
    <source>
        <dbReference type="EMBL" id="KII61624.1"/>
    </source>
</evidence>
<dbReference type="EMBL" id="JWZT01005303">
    <property type="protein sequence ID" value="KII61624.1"/>
    <property type="molecule type" value="Genomic_DNA"/>
</dbReference>
<dbReference type="OMA" id="CDEVCAF"/>
<organism evidence="1 2">
    <name type="scientific">Thelohanellus kitauei</name>
    <name type="common">Myxosporean</name>
    <dbReference type="NCBI Taxonomy" id="669202"/>
    <lineage>
        <taxon>Eukaryota</taxon>
        <taxon>Metazoa</taxon>
        <taxon>Cnidaria</taxon>
        <taxon>Myxozoa</taxon>
        <taxon>Myxosporea</taxon>
        <taxon>Bivalvulida</taxon>
        <taxon>Platysporina</taxon>
        <taxon>Myxobolidae</taxon>
        <taxon>Thelohanellus</taxon>
    </lineage>
</organism>
<evidence type="ECO:0000313" key="2">
    <source>
        <dbReference type="Proteomes" id="UP000031668"/>
    </source>
</evidence>
<dbReference type="OrthoDB" id="8934564at2759"/>
<protein>
    <submittedName>
        <fullName evidence="1">General transcription factor II-I repeat domain-containing protein 2</fullName>
    </submittedName>
</protein>
<comment type="caution">
    <text evidence="1">The sequence shown here is derived from an EMBL/GenBank/DDBJ whole genome shotgun (WGS) entry which is preliminary data.</text>
</comment>
<dbReference type="AlphaFoldDB" id="A0A0C2MBD7"/>
<gene>
    <name evidence="1" type="ORF">RF11_06898</name>
</gene>